<evidence type="ECO:0000313" key="1">
    <source>
        <dbReference type="EMBL" id="MEB3070043.1"/>
    </source>
</evidence>
<evidence type="ECO:0000313" key="2">
    <source>
        <dbReference type="Proteomes" id="UP001299283"/>
    </source>
</evidence>
<proteinExistence type="predicted"/>
<sequence length="73" mass="7822">MTGSTPGVFSTPPDLVKCGPIPRRHSLTDMPDPFDPNVPLSTILTAHDPLCECDISEQLRNRLDAYPGTAGTS</sequence>
<keyword evidence="2" id="KW-1185">Reference proteome</keyword>
<dbReference type="Proteomes" id="UP001299283">
    <property type="component" value="Unassembled WGS sequence"/>
</dbReference>
<comment type="caution">
    <text evidence="1">The sequence shown here is derived from an EMBL/GenBank/DDBJ whole genome shotgun (WGS) entry which is preliminary data.</text>
</comment>
<dbReference type="EMBL" id="JAYJJQ010000011">
    <property type="protein sequence ID" value="MEB3070043.1"/>
    <property type="molecule type" value="Genomic_DNA"/>
</dbReference>
<name>A0ABU5YY19_9MYCO</name>
<dbReference type="RefSeq" id="WP_225398468.1">
    <property type="nucleotide sequence ID" value="NZ_JAYJJQ010000011.1"/>
</dbReference>
<organism evidence="1 2">
    <name type="scientific">[Mycobacterium] vasticus</name>
    <dbReference type="NCBI Taxonomy" id="2875777"/>
    <lineage>
        <taxon>Bacteria</taxon>
        <taxon>Bacillati</taxon>
        <taxon>Actinomycetota</taxon>
        <taxon>Actinomycetes</taxon>
        <taxon>Mycobacteriales</taxon>
        <taxon>Mycobacteriaceae</taxon>
        <taxon>Mycolicibacter</taxon>
    </lineage>
</organism>
<protein>
    <submittedName>
        <fullName evidence="1">Uncharacterized protein</fullName>
    </submittedName>
</protein>
<accession>A0ABU5YY19</accession>
<gene>
    <name evidence="1" type="ORF">K5L39_12675</name>
</gene>
<reference evidence="1 2" key="1">
    <citation type="submission" date="2023-12" db="EMBL/GenBank/DDBJ databases">
        <title>Description of new species of Mycobacterium terrae complex isolated from sewage at the Sao Paulo Zoological Park Foundation in Brazil.</title>
        <authorList>
            <person name="Romagnoli C.L."/>
            <person name="Conceicao E.C."/>
            <person name="Machado E."/>
            <person name="Barreto L.B.P.F."/>
            <person name="Sharma A."/>
            <person name="Silva N.M."/>
            <person name="Marques L.E."/>
            <person name="Juliana M.A."/>
            <person name="Lourenco M.C.S."/>
            <person name="Digiampietri L.A."/>
            <person name="Suffys P.N."/>
            <person name="Viana-Niero C."/>
        </authorList>
    </citation>
    <scope>NUCLEOTIDE SEQUENCE [LARGE SCALE GENOMIC DNA]</scope>
    <source>
        <strain evidence="1 2">MYC017</strain>
    </source>
</reference>